<proteinExistence type="inferred from homology"/>
<evidence type="ECO:0000256" key="1">
    <source>
        <dbReference type="ARBA" id="ARBA00007768"/>
    </source>
</evidence>
<evidence type="ECO:0000256" key="2">
    <source>
        <dbReference type="ARBA" id="ARBA00019014"/>
    </source>
</evidence>
<dbReference type="OrthoDB" id="7392499at2759"/>
<dbReference type="InterPro" id="IPR036822">
    <property type="entry name" value="CutC-like_dom_sf"/>
</dbReference>
<sequence>FTNNIRLNGMHGIVQILHSEKGNTIQIDSPINPTAGSRLDRQAVPCFTVNAPSFSRGEDLHIIRRVSVIGFLTICALFEICVDSAAAALKAEQCGADRIELCSSVKALGGVTPSAGSYGMMARMDHKVAHLTAVFIQPHLSLLKVYRSRGGDFLYDELEFESMIEDVKFAKEAGAHGVVLGILTKDGEIDLERNKRLISLARPMEGKLIGIFAVNSYRALILICSSVTFHRAFDMAADPHVALDKLIEIDADRVLTSGQQKTALQGAELLADLQKAAAGRLIIMPGCGVNEKTVGDIVTKVQPKEVHLSALKTIVGGMAYRNVKASMSTDASSDQEYSIDIADGDKIKAVIDVLEKC</sequence>
<evidence type="ECO:0000313" key="4">
    <source>
        <dbReference type="Proteomes" id="UP000654370"/>
    </source>
</evidence>
<reference evidence="3" key="1">
    <citation type="submission" date="2020-12" db="EMBL/GenBank/DDBJ databases">
        <title>Metabolic potential, ecology and presence of endohyphal bacteria is reflected in genomic diversity of Mucoromycotina.</title>
        <authorList>
            <person name="Muszewska A."/>
            <person name="Okrasinska A."/>
            <person name="Steczkiewicz K."/>
            <person name="Drgas O."/>
            <person name="Orlowska M."/>
            <person name="Perlinska-Lenart U."/>
            <person name="Aleksandrzak-Piekarczyk T."/>
            <person name="Szatraj K."/>
            <person name="Zielenkiewicz U."/>
            <person name="Pilsyk S."/>
            <person name="Malc E."/>
            <person name="Mieczkowski P."/>
            <person name="Kruszewska J.S."/>
            <person name="Biernat P."/>
            <person name="Pawlowska J."/>
        </authorList>
    </citation>
    <scope>NUCLEOTIDE SEQUENCE</scope>
    <source>
        <strain evidence="3">WA0000067209</strain>
    </source>
</reference>
<comment type="caution">
    <text evidence="3">The sequence shown here is derived from an EMBL/GenBank/DDBJ whole genome shotgun (WGS) entry which is preliminary data.</text>
</comment>
<feature type="non-terminal residue" evidence="3">
    <location>
        <position position="1"/>
    </location>
</feature>
<comment type="similarity">
    <text evidence="1">Belongs to the CutC family.</text>
</comment>
<protein>
    <recommendedName>
        <fullName evidence="2">Copper homeostasis protein cutC homolog</fullName>
    </recommendedName>
</protein>
<name>A0A8H7UDT5_MORIS</name>
<organism evidence="3 4">
    <name type="scientific">Mortierella isabellina</name>
    <name type="common">Filamentous fungus</name>
    <name type="synonym">Umbelopsis isabellina</name>
    <dbReference type="NCBI Taxonomy" id="91625"/>
    <lineage>
        <taxon>Eukaryota</taxon>
        <taxon>Fungi</taxon>
        <taxon>Fungi incertae sedis</taxon>
        <taxon>Mucoromycota</taxon>
        <taxon>Mucoromycotina</taxon>
        <taxon>Umbelopsidomycetes</taxon>
        <taxon>Umbelopsidales</taxon>
        <taxon>Umbelopsidaceae</taxon>
        <taxon>Umbelopsis</taxon>
    </lineage>
</organism>
<dbReference type="PANTHER" id="PTHR12598">
    <property type="entry name" value="COPPER HOMEOSTASIS PROTEIN CUTC"/>
    <property type="match status" value="1"/>
</dbReference>
<gene>
    <name evidence="3" type="ORF">INT43_006912</name>
</gene>
<dbReference type="Gene3D" id="3.20.20.380">
    <property type="entry name" value="Copper homeostasis (CutC) domain"/>
    <property type="match status" value="1"/>
</dbReference>
<dbReference type="EMBL" id="JAEPQZ010000004">
    <property type="protein sequence ID" value="KAG2181986.1"/>
    <property type="molecule type" value="Genomic_DNA"/>
</dbReference>
<dbReference type="AlphaFoldDB" id="A0A8H7UDT5"/>
<accession>A0A8H7UDT5</accession>
<dbReference type="GO" id="GO:0005507">
    <property type="term" value="F:copper ion binding"/>
    <property type="evidence" value="ECO:0007669"/>
    <property type="project" value="TreeGrafter"/>
</dbReference>
<evidence type="ECO:0000313" key="3">
    <source>
        <dbReference type="EMBL" id="KAG2181986.1"/>
    </source>
</evidence>
<dbReference type="HAMAP" id="MF_00795">
    <property type="entry name" value="CutC"/>
    <property type="match status" value="1"/>
</dbReference>
<dbReference type="PANTHER" id="PTHR12598:SF0">
    <property type="entry name" value="COPPER HOMEOSTASIS PROTEIN CUTC HOMOLOG"/>
    <property type="match status" value="1"/>
</dbReference>
<dbReference type="Proteomes" id="UP000654370">
    <property type="component" value="Unassembled WGS sequence"/>
</dbReference>
<dbReference type="Pfam" id="PF03932">
    <property type="entry name" value="CutC"/>
    <property type="match status" value="1"/>
</dbReference>
<dbReference type="InterPro" id="IPR005627">
    <property type="entry name" value="CutC-like"/>
</dbReference>
<keyword evidence="4" id="KW-1185">Reference proteome</keyword>
<dbReference type="SUPFAM" id="SSF110395">
    <property type="entry name" value="CutC-like"/>
    <property type="match status" value="1"/>
</dbReference>